<keyword evidence="1" id="KW-0812">Transmembrane</keyword>
<reference evidence="2 3" key="1">
    <citation type="journal article" date="2007" name="Nature">
        <title>Light stimulates growth of proteorhodopsin-containing marine Flavobacteria.</title>
        <authorList>
            <person name="Gomez-Consarnau L."/>
            <person name="Gonzalez J.M."/>
            <person name="Coll-Llado M."/>
            <person name="Gourdon P."/>
            <person name="Pascher T."/>
            <person name="Neutze R."/>
            <person name="Pedros-Alio C."/>
            <person name="Pinhassi J."/>
        </authorList>
    </citation>
    <scope>NUCLEOTIDE SEQUENCE [LARGE SCALE GENOMIC DNA]</scope>
    <source>
        <strain evidence="2 3">MED217</strain>
    </source>
</reference>
<dbReference type="STRING" id="398720.MED217_01215"/>
<proteinExistence type="predicted"/>
<gene>
    <name evidence="2" type="ORF">MED217_01215</name>
</gene>
<feature type="transmembrane region" description="Helical" evidence="1">
    <location>
        <begin position="83"/>
        <end position="106"/>
    </location>
</feature>
<keyword evidence="1" id="KW-0472">Membrane</keyword>
<evidence type="ECO:0000256" key="1">
    <source>
        <dbReference type="SAM" id="Phobius"/>
    </source>
</evidence>
<protein>
    <submittedName>
        <fullName evidence="2">Uncharacterized protein</fullName>
    </submittedName>
</protein>
<keyword evidence="1" id="KW-1133">Transmembrane helix</keyword>
<keyword evidence="3" id="KW-1185">Reference proteome</keyword>
<dbReference type="EMBL" id="AANC01000003">
    <property type="protein sequence ID" value="EAQ49727.1"/>
    <property type="molecule type" value="Genomic_DNA"/>
</dbReference>
<comment type="caution">
    <text evidence="2">The sequence shown here is derived from an EMBL/GenBank/DDBJ whole genome shotgun (WGS) entry which is preliminary data.</text>
</comment>
<feature type="transmembrane region" description="Helical" evidence="1">
    <location>
        <begin position="56"/>
        <end position="77"/>
    </location>
</feature>
<feature type="transmembrane region" description="Helical" evidence="1">
    <location>
        <begin position="16"/>
        <end position="35"/>
    </location>
</feature>
<dbReference type="Proteomes" id="UP000001601">
    <property type="component" value="Unassembled WGS sequence"/>
</dbReference>
<organism evidence="2 3">
    <name type="scientific">Leeuwenhoekiella blandensis (strain CECT 7118 / CCUG 51940 / KCTC 22103 / MED217)</name>
    <name type="common">Flavobacterium sp. (strain MED217)</name>
    <dbReference type="NCBI Taxonomy" id="398720"/>
    <lineage>
        <taxon>Bacteria</taxon>
        <taxon>Pseudomonadati</taxon>
        <taxon>Bacteroidota</taxon>
        <taxon>Flavobacteriia</taxon>
        <taxon>Flavobacteriales</taxon>
        <taxon>Flavobacteriaceae</taxon>
        <taxon>Leeuwenhoekiella</taxon>
    </lineage>
</organism>
<accession>A3XL47</accession>
<dbReference type="OrthoDB" id="839906at2"/>
<dbReference type="AlphaFoldDB" id="A3XL47"/>
<dbReference type="RefSeq" id="WP_009778638.1">
    <property type="nucleotide sequence ID" value="NZ_CH672395.1"/>
</dbReference>
<evidence type="ECO:0000313" key="2">
    <source>
        <dbReference type="EMBL" id="EAQ49727.1"/>
    </source>
</evidence>
<dbReference type="eggNOG" id="ENOG5030ZTK">
    <property type="taxonomic scope" value="Bacteria"/>
</dbReference>
<sequence>MSLSGIAPPIATFKSMIYLAFILLFTGFYALYSTSEKMRSKQKNPIDQGLFKLSNTAVKICGLVLLILAFGLFILVLGPATGIFVGVVSLMTLASLIVILAPLNLFKS</sequence>
<evidence type="ECO:0000313" key="3">
    <source>
        <dbReference type="Proteomes" id="UP000001601"/>
    </source>
</evidence>
<dbReference type="HOGENOM" id="CLU_159948_0_0_10"/>
<name>A3XL47_LEEBM</name>